<dbReference type="Proteomes" id="UP001638806">
    <property type="component" value="Unassembled WGS sequence"/>
</dbReference>
<evidence type="ECO:0000313" key="2">
    <source>
        <dbReference type="Proteomes" id="UP001638806"/>
    </source>
</evidence>
<name>A0ACC4DY47_PURLI</name>
<comment type="caution">
    <text evidence="1">The sequence shown here is derived from an EMBL/GenBank/DDBJ whole genome shotgun (WGS) entry which is preliminary data.</text>
</comment>
<protein>
    <submittedName>
        <fullName evidence="1">Uncharacterized protein</fullName>
    </submittedName>
</protein>
<accession>A0ACC4DY47</accession>
<proteinExistence type="predicted"/>
<gene>
    <name evidence="1" type="ORF">ACCO45_002787</name>
</gene>
<organism evidence="1 2">
    <name type="scientific">Purpureocillium lilacinum</name>
    <name type="common">Paecilomyces lilacinus</name>
    <dbReference type="NCBI Taxonomy" id="33203"/>
    <lineage>
        <taxon>Eukaryota</taxon>
        <taxon>Fungi</taxon>
        <taxon>Dikarya</taxon>
        <taxon>Ascomycota</taxon>
        <taxon>Pezizomycotina</taxon>
        <taxon>Sordariomycetes</taxon>
        <taxon>Hypocreomycetidae</taxon>
        <taxon>Hypocreales</taxon>
        <taxon>Ophiocordycipitaceae</taxon>
        <taxon>Purpureocillium</taxon>
    </lineage>
</organism>
<reference evidence="1" key="1">
    <citation type="submission" date="2024-12" db="EMBL/GenBank/DDBJ databases">
        <title>Comparative genomics and development of molecular markers within Purpureocillium lilacinum and among Purpureocillium species.</title>
        <authorList>
            <person name="Yeh Z.-Y."/>
            <person name="Ni N.-T."/>
            <person name="Lo P.-H."/>
            <person name="Mushyakhwo K."/>
            <person name="Lin C.-F."/>
            <person name="Nai Y.-S."/>
        </authorList>
    </citation>
    <scope>NUCLEOTIDE SEQUENCE</scope>
    <source>
        <strain evidence="1">NCHU-NPUST-175</strain>
    </source>
</reference>
<evidence type="ECO:0000313" key="1">
    <source>
        <dbReference type="EMBL" id="KAL3961264.1"/>
    </source>
</evidence>
<sequence>MLSSDVDDMDAFATRRALLAPASPDGLIVLGPRRLECPNRVYRRAVIGDFAEEDVPAIDSRRSGGCIQNCEPLMPALESINSPSECTTKETKPPMLRTSIGHGRQLRPELLFRQVAVVEHCPRLTFCPCPGSCERHW</sequence>
<dbReference type="EMBL" id="JBGNUJ010000003">
    <property type="protein sequence ID" value="KAL3961264.1"/>
    <property type="molecule type" value="Genomic_DNA"/>
</dbReference>
<keyword evidence="2" id="KW-1185">Reference proteome</keyword>